<evidence type="ECO:0000313" key="2">
    <source>
        <dbReference type="Proteomes" id="UP000383418"/>
    </source>
</evidence>
<dbReference type="KEGG" id="vg:62680299"/>
<evidence type="ECO:0000313" key="1">
    <source>
        <dbReference type="EMBL" id="QGH44998.1"/>
    </source>
</evidence>
<keyword evidence="2" id="KW-1185">Reference proteome</keyword>
<organism evidence="1 2">
    <name type="scientific">Bacteriophage Phobos</name>
    <dbReference type="NCBI Taxonomy" id="2662138"/>
    <lineage>
        <taxon>Viruses</taxon>
        <taxon>Duplodnaviria</taxon>
        <taxon>Heunggongvirae</taxon>
        <taxon>Uroviricota</taxon>
        <taxon>Caudoviricetes</taxon>
        <taxon>Casjensviridae</taxon>
        <taxon>Phobosvirus</taxon>
        <taxon>Phobosvirus phobos</taxon>
    </lineage>
</organism>
<reference evidence="1 2" key="1">
    <citation type="submission" date="2019-09" db="EMBL/GenBank/DDBJ databases">
        <title>Phages that infect the bacterial plant pathogen.</title>
        <authorList>
            <person name="Lightbourn L."/>
            <person name="Amarillas L."/>
            <person name="Estrada M."/>
            <person name="Leon R."/>
            <person name="Figueroa L."/>
        </authorList>
    </citation>
    <scope>NUCLEOTIDE SEQUENCE [LARGE SCALE GENOMIC DNA]</scope>
</reference>
<dbReference type="EMBL" id="MN478374">
    <property type="protein sequence ID" value="QGH44998.1"/>
    <property type="molecule type" value="Genomic_DNA"/>
</dbReference>
<sequence length="266" mass="29293">MSDTPNNYTLGRGELYLAQFKPKTQLPRGERYFGNTPELGFSADQETLDHYNSDRGIRVKDKSVVLQMDYAGSFITDNISAQNLAYFFLGEASKVTTTAATAQAETLGGTDGIELGLYYQLGTTKDTPTGLRALENLVFTSTGHADAVEGQDFAFEPELGRVMFIGGKFKDGDKPAVTYDTTAVQREIVITKGKSVEGAMRYIARNPDEAGDNIDYFMPWVKITPNGDFALKGDDWQQLSFNIEILKKPGMEAIYADGRPYTPDAP</sequence>
<dbReference type="GeneID" id="62680299"/>
<accession>A0A5Q2U997</accession>
<name>A0A5Q2U997_9CAUD</name>
<proteinExistence type="predicted"/>
<dbReference type="RefSeq" id="YP_009997781.1">
    <property type="nucleotide sequence ID" value="NC_052977.1"/>
</dbReference>
<protein>
    <recommendedName>
        <fullName evidence="3">Major tail protein</fullName>
    </recommendedName>
</protein>
<dbReference type="Proteomes" id="UP000383418">
    <property type="component" value="Segment"/>
</dbReference>
<evidence type="ECO:0008006" key="3">
    <source>
        <dbReference type="Google" id="ProtNLM"/>
    </source>
</evidence>